<dbReference type="EMBL" id="GBRH01212934">
    <property type="protein sequence ID" value="JAD84961.1"/>
    <property type="molecule type" value="Transcribed_RNA"/>
</dbReference>
<dbReference type="AlphaFoldDB" id="A0A0A9DAX8"/>
<evidence type="ECO:0000313" key="2">
    <source>
        <dbReference type="EMBL" id="JAD84961.1"/>
    </source>
</evidence>
<organism evidence="2">
    <name type="scientific">Arundo donax</name>
    <name type="common">Giant reed</name>
    <name type="synonym">Donax arundinaceus</name>
    <dbReference type="NCBI Taxonomy" id="35708"/>
    <lineage>
        <taxon>Eukaryota</taxon>
        <taxon>Viridiplantae</taxon>
        <taxon>Streptophyta</taxon>
        <taxon>Embryophyta</taxon>
        <taxon>Tracheophyta</taxon>
        <taxon>Spermatophyta</taxon>
        <taxon>Magnoliopsida</taxon>
        <taxon>Liliopsida</taxon>
        <taxon>Poales</taxon>
        <taxon>Poaceae</taxon>
        <taxon>PACMAD clade</taxon>
        <taxon>Arundinoideae</taxon>
        <taxon>Arundineae</taxon>
        <taxon>Arundo</taxon>
    </lineage>
</organism>
<evidence type="ECO:0000256" key="1">
    <source>
        <dbReference type="SAM" id="MobiDB-lite"/>
    </source>
</evidence>
<name>A0A0A9DAX8_ARUDO</name>
<protein>
    <submittedName>
        <fullName evidence="2">Uncharacterized protein</fullName>
    </submittedName>
</protein>
<sequence>MGGLGWGAAGVAVRQLQAHLLFPAPPAPPHLPRRLPPACSSPVEEDCGGLLPGRDGEVALKPSHGR</sequence>
<reference evidence="2" key="1">
    <citation type="submission" date="2014-09" db="EMBL/GenBank/DDBJ databases">
        <authorList>
            <person name="Magalhaes I.L.F."/>
            <person name="Oliveira U."/>
            <person name="Santos F.R."/>
            <person name="Vidigal T.H.D.A."/>
            <person name="Brescovit A.D."/>
            <person name="Santos A.J."/>
        </authorList>
    </citation>
    <scope>NUCLEOTIDE SEQUENCE</scope>
    <source>
        <tissue evidence="2">Shoot tissue taken approximately 20 cm above the soil surface</tissue>
    </source>
</reference>
<proteinExistence type="predicted"/>
<accession>A0A0A9DAX8</accession>
<feature type="region of interest" description="Disordered" evidence="1">
    <location>
        <begin position="46"/>
        <end position="66"/>
    </location>
</feature>
<reference evidence="2" key="2">
    <citation type="journal article" date="2015" name="Data Brief">
        <title>Shoot transcriptome of the giant reed, Arundo donax.</title>
        <authorList>
            <person name="Barrero R.A."/>
            <person name="Guerrero F.D."/>
            <person name="Moolhuijzen P."/>
            <person name="Goolsby J.A."/>
            <person name="Tidwell J."/>
            <person name="Bellgard S.E."/>
            <person name="Bellgard M.I."/>
        </authorList>
    </citation>
    <scope>NUCLEOTIDE SEQUENCE</scope>
    <source>
        <tissue evidence="2">Shoot tissue taken approximately 20 cm above the soil surface</tissue>
    </source>
</reference>